<evidence type="ECO:0000313" key="2">
    <source>
        <dbReference type="EMBL" id="CAH2246217.1"/>
    </source>
</evidence>
<proteinExistence type="predicted"/>
<evidence type="ECO:0000256" key="1">
    <source>
        <dbReference type="SAM" id="MobiDB-lite"/>
    </source>
</evidence>
<dbReference type="EMBL" id="OW240913">
    <property type="protein sequence ID" value="CAH2246217.1"/>
    <property type="molecule type" value="Genomic_DNA"/>
</dbReference>
<protein>
    <submittedName>
        <fullName evidence="2">Uncharacterized protein</fullName>
    </submittedName>
</protein>
<gene>
    <name evidence="2" type="ORF">PECUL_23A052931</name>
</gene>
<dbReference type="AlphaFoldDB" id="A0AAD1R9T7"/>
<sequence length="106" mass="10990">MAAARGKAHAASTQRGKGLVHLPAEPARECGKEGGGARTPPRLGGEGGCGTIYTGTVQKRREGKQGEGKPPGQGGENTRGPREDTSRSQNSMKCIPVKIQAIKTVQ</sequence>
<organism evidence="2 3">
    <name type="scientific">Pelobates cultripes</name>
    <name type="common">Western spadefoot toad</name>
    <dbReference type="NCBI Taxonomy" id="61616"/>
    <lineage>
        <taxon>Eukaryota</taxon>
        <taxon>Metazoa</taxon>
        <taxon>Chordata</taxon>
        <taxon>Craniata</taxon>
        <taxon>Vertebrata</taxon>
        <taxon>Euteleostomi</taxon>
        <taxon>Amphibia</taxon>
        <taxon>Batrachia</taxon>
        <taxon>Anura</taxon>
        <taxon>Pelobatoidea</taxon>
        <taxon>Pelobatidae</taxon>
        <taxon>Pelobates</taxon>
    </lineage>
</organism>
<name>A0AAD1R9T7_PELCU</name>
<keyword evidence="3" id="KW-1185">Reference proteome</keyword>
<dbReference type="Proteomes" id="UP001295444">
    <property type="component" value="Chromosome 02"/>
</dbReference>
<evidence type="ECO:0000313" key="3">
    <source>
        <dbReference type="Proteomes" id="UP001295444"/>
    </source>
</evidence>
<reference evidence="2" key="1">
    <citation type="submission" date="2022-03" db="EMBL/GenBank/DDBJ databases">
        <authorList>
            <person name="Alioto T."/>
            <person name="Alioto T."/>
            <person name="Gomez Garrido J."/>
        </authorList>
    </citation>
    <scope>NUCLEOTIDE SEQUENCE</scope>
</reference>
<accession>A0AAD1R9T7</accession>
<feature type="region of interest" description="Disordered" evidence="1">
    <location>
        <begin position="1"/>
        <end position="106"/>
    </location>
</feature>